<keyword evidence="5 7" id="KW-1133">Transmembrane helix</keyword>
<comment type="similarity">
    <text evidence="2 7">Belongs to the UPF0114 family.</text>
</comment>
<dbReference type="PANTHER" id="PTHR38596:SF1">
    <property type="entry name" value="UPF0114 PROTEIN YQHA"/>
    <property type="match status" value="1"/>
</dbReference>
<keyword evidence="3 7" id="KW-1003">Cell membrane</keyword>
<gene>
    <name evidence="8" type="ORF">KK137_04235</name>
</gene>
<protein>
    <recommendedName>
        <fullName evidence="7">UPF0114 protein KK137_04235</fullName>
    </recommendedName>
</protein>
<keyword evidence="9" id="KW-1185">Reference proteome</keyword>
<dbReference type="PANTHER" id="PTHR38596">
    <property type="entry name" value="UPF0114 PROTEIN YQHA"/>
    <property type="match status" value="1"/>
</dbReference>
<evidence type="ECO:0000256" key="2">
    <source>
        <dbReference type="ARBA" id="ARBA00005774"/>
    </source>
</evidence>
<proteinExistence type="inferred from homology"/>
<feature type="transmembrane region" description="Helical" evidence="7">
    <location>
        <begin position="7"/>
        <end position="31"/>
    </location>
</feature>
<accession>A0ABS5W2G2</accession>
<evidence type="ECO:0000256" key="1">
    <source>
        <dbReference type="ARBA" id="ARBA00004651"/>
    </source>
</evidence>
<evidence type="ECO:0000256" key="7">
    <source>
        <dbReference type="HAMAP-Rule" id="MF_00143"/>
    </source>
</evidence>
<reference evidence="8 9" key="1">
    <citation type="submission" date="2021-05" db="EMBL/GenBank/DDBJ databases">
        <title>Croceibacterium sp. LX-88 genome sequence.</title>
        <authorList>
            <person name="Luo X."/>
        </authorList>
    </citation>
    <scope>NUCLEOTIDE SEQUENCE [LARGE SCALE GENOMIC DNA]</scope>
    <source>
        <strain evidence="8 9">LX-88</strain>
    </source>
</reference>
<keyword evidence="4 7" id="KW-0812">Transmembrane</keyword>
<dbReference type="Pfam" id="PF03350">
    <property type="entry name" value="UPF0114"/>
    <property type="match status" value="1"/>
</dbReference>
<feature type="transmembrane region" description="Helical" evidence="7">
    <location>
        <begin position="128"/>
        <end position="148"/>
    </location>
</feature>
<keyword evidence="6 7" id="KW-0472">Membrane</keyword>
<dbReference type="InterPro" id="IPR020761">
    <property type="entry name" value="UPF0114_bac"/>
</dbReference>
<dbReference type="HAMAP" id="MF_00143">
    <property type="entry name" value="UPF0114"/>
    <property type="match status" value="1"/>
</dbReference>
<evidence type="ECO:0000256" key="3">
    <source>
        <dbReference type="ARBA" id="ARBA00022475"/>
    </source>
</evidence>
<evidence type="ECO:0000256" key="4">
    <source>
        <dbReference type="ARBA" id="ARBA00022692"/>
    </source>
</evidence>
<organism evidence="8 9">
    <name type="scientific">Croceibacterium selenioxidans</name>
    <dbReference type="NCBI Taxonomy" id="2838833"/>
    <lineage>
        <taxon>Bacteria</taxon>
        <taxon>Pseudomonadati</taxon>
        <taxon>Pseudomonadota</taxon>
        <taxon>Alphaproteobacteria</taxon>
        <taxon>Sphingomonadales</taxon>
        <taxon>Erythrobacteraceae</taxon>
        <taxon>Croceibacterium</taxon>
    </lineage>
</organism>
<evidence type="ECO:0000256" key="6">
    <source>
        <dbReference type="ARBA" id="ARBA00023136"/>
    </source>
</evidence>
<sequence>MARWLAAPIYVGLIFCLLMLLVILVKYLWLISTRLLTINVHDAVVATLSFIDLALIANLILIVLYTGYVSFVSRINIEEHTDRPAWLGKVDFNGLKIKLFASIVAITGIELLKAFMDLRESGHVNEAALRWLVTIHAVFLVTTVASALSQLLSEKAERGSH</sequence>
<name>A0ABS5W2G2_9SPHN</name>
<feature type="transmembrane region" description="Helical" evidence="7">
    <location>
        <begin position="99"/>
        <end position="116"/>
    </location>
</feature>
<evidence type="ECO:0000313" key="8">
    <source>
        <dbReference type="EMBL" id="MBT2133537.1"/>
    </source>
</evidence>
<dbReference type="EMBL" id="JAHFVK010000001">
    <property type="protein sequence ID" value="MBT2133537.1"/>
    <property type="molecule type" value="Genomic_DNA"/>
</dbReference>
<dbReference type="InterPro" id="IPR005134">
    <property type="entry name" value="UPF0114"/>
</dbReference>
<feature type="transmembrane region" description="Helical" evidence="7">
    <location>
        <begin position="43"/>
        <end position="65"/>
    </location>
</feature>
<comment type="caution">
    <text evidence="8">The sequence shown here is derived from an EMBL/GenBank/DDBJ whole genome shotgun (WGS) entry which is preliminary data.</text>
</comment>
<comment type="subcellular location">
    <subcellularLocation>
        <location evidence="1 7">Cell membrane</location>
        <topology evidence="1 7">Multi-pass membrane protein</topology>
    </subcellularLocation>
</comment>
<evidence type="ECO:0000256" key="5">
    <source>
        <dbReference type="ARBA" id="ARBA00022989"/>
    </source>
</evidence>
<evidence type="ECO:0000313" key="9">
    <source>
        <dbReference type="Proteomes" id="UP000811255"/>
    </source>
</evidence>
<dbReference type="Proteomes" id="UP000811255">
    <property type="component" value="Unassembled WGS sequence"/>
</dbReference>